<accession>A0A1T4SEM7</accession>
<keyword evidence="2" id="KW-1185">Reference proteome</keyword>
<proteinExistence type="predicted"/>
<protein>
    <submittedName>
        <fullName evidence="1">Uncharacterized protein</fullName>
    </submittedName>
</protein>
<dbReference type="Proteomes" id="UP000190135">
    <property type="component" value="Unassembled WGS sequence"/>
</dbReference>
<evidence type="ECO:0000313" key="2">
    <source>
        <dbReference type="Proteomes" id="UP000190135"/>
    </source>
</evidence>
<reference evidence="1 2" key="1">
    <citation type="submission" date="2017-02" db="EMBL/GenBank/DDBJ databases">
        <authorList>
            <person name="Peterson S.W."/>
        </authorList>
    </citation>
    <scope>NUCLEOTIDE SEQUENCE [LARGE SCALE GENOMIC DNA]</scope>
    <source>
        <strain evidence="1 2">USBA 369</strain>
    </source>
</reference>
<organism evidence="1 2">
    <name type="scientific">Consotaella salsifontis</name>
    <dbReference type="NCBI Taxonomy" id="1365950"/>
    <lineage>
        <taxon>Bacteria</taxon>
        <taxon>Pseudomonadati</taxon>
        <taxon>Pseudomonadota</taxon>
        <taxon>Alphaproteobacteria</taxon>
        <taxon>Hyphomicrobiales</taxon>
        <taxon>Aurantimonadaceae</taxon>
        <taxon>Consotaella</taxon>
    </lineage>
</organism>
<dbReference type="EMBL" id="FUXL01000010">
    <property type="protein sequence ID" value="SKA26291.1"/>
    <property type="molecule type" value="Genomic_DNA"/>
</dbReference>
<name>A0A1T4SEM7_9HYPH</name>
<evidence type="ECO:0000313" key="1">
    <source>
        <dbReference type="EMBL" id="SKA26291.1"/>
    </source>
</evidence>
<gene>
    <name evidence="1" type="ORF">SAMN05428963_11059</name>
</gene>
<sequence length="324" mass="36423">MGKRRGTYEIDFGRGWSSGYREYRYGSLRPVTLAGKKPDPVFRGDQREHAVERAMGVLRDWKQSPFEHEGPVRAGIRSALCLRGHGWHKADRQAETIVSDAFQLLGVKRPKWEEGQRHYVEPRENCKWCSAPIEDGDRLSGFCCLEHARAAHQHWGFETRTNANRAYAEVSRAISRLGQKPRVCDQCGARFRPQWETSQQRFCSRECLALSQRVPTRVFTCAACGKGFEVDATTSRGSRGRRFCSPECGKMAPKLQPTTIRECVVCGSRFAAKSSLAKFCGNACSLTHGRLSRGKMPKSATPTAFDYMLVQQGARITGEVRLVA</sequence>
<dbReference type="AlphaFoldDB" id="A0A1T4SEM7"/>
<dbReference type="STRING" id="1365950.SAMN05428963_11059"/>